<keyword evidence="2" id="KW-1185">Reference proteome</keyword>
<dbReference type="Proteomes" id="UP000651085">
    <property type="component" value="Unassembled WGS sequence"/>
</dbReference>
<name>A0A926F4N5_9BACT</name>
<dbReference type="Pfam" id="PF12784">
    <property type="entry name" value="PDDEXK_2"/>
    <property type="match status" value="1"/>
</dbReference>
<evidence type="ECO:0000313" key="1">
    <source>
        <dbReference type="EMBL" id="MBC8591834.1"/>
    </source>
</evidence>
<dbReference type="InterPro" id="IPR010106">
    <property type="entry name" value="RpnA"/>
</dbReference>
<dbReference type="EMBL" id="JACRTF010000001">
    <property type="protein sequence ID" value="MBC8591834.1"/>
    <property type="molecule type" value="Genomic_DNA"/>
</dbReference>
<protein>
    <submittedName>
        <fullName evidence="1">PD-(D/E)XK nuclease family transposase</fullName>
    </submittedName>
</protein>
<evidence type="ECO:0000313" key="2">
    <source>
        <dbReference type="Proteomes" id="UP000651085"/>
    </source>
</evidence>
<dbReference type="NCBIfam" id="TIGR01784">
    <property type="entry name" value="T_den_put_tspse"/>
    <property type="match status" value="1"/>
</dbReference>
<dbReference type="RefSeq" id="WP_262433055.1">
    <property type="nucleotide sequence ID" value="NZ_JACRTF010000001.1"/>
</dbReference>
<proteinExistence type="predicted"/>
<dbReference type="AlphaFoldDB" id="A0A926F4N5"/>
<gene>
    <name evidence="1" type="ORF">H8744_00990</name>
</gene>
<comment type="caution">
    <text evidence="1">The sequence shown here is derived from an EMBL/GenBank/DDBJ whole genome shotgun (WGS) entry which is preliminary data.</text>
</comment>
<accession>A0A926F4N5</accession>
<reference evidence="1" key="1">
    <citation type="submission" date="2020-08" db="EMBL/GenBank/DDBJ databases">
        <title>Genome public.</title>
        <authorList>
            <person name="Liu C."/>
            <person name="Sun Q."/>
        </authorList>
    </citation>
    <scope>NUCLEOTIDE SEQUENCE</scope>
    <source>
        <strain evidence="1">N12</strain>
    </source>
</reference>
<organism evidence="1 2">
    <name type="scientific">Jilunia laotingensis</name>
    <dbReference type="NCBI Taxonomy" id="2763675"/>
    <lineage>
        <taxon>Bacteria</taxon>
        <taxon>Pseudomonadati</taxon>
        <taxon>Bacteroidota</taxon>
        <taxon>Bacteroidia</taxon>
        <taxon>Bacteroidales</taxon>
        <taxon>Bacteroidaceae</taxon>
        <taxon>Jilunia</taxon>
    </lineage>
</organism>
<sequence>MPTNNYSGEERFVNPYTDFGFKKLFGTDMNKELLISFLNALFGDEQHVCDLTYLNNEHLGSYGGERRAIFDVYCENDKGEKFIVEMQNVYQQFFKDRSVFYSTFPIREQAKRGDWDFELTAVYTVGILNFVFDEDRYSPDCYHHKVMLMDVERKSIFYDKLTFIYLEMPKFMKGEHELESMFDKWMFVIKNLSRLLERPAALQERVFEHMFQAAEIARFSPQELSLYEDSVKAYRDINNAIVTARKEGMEKGMEEGMEKGKQMEKIEIAKKLLGSGLPVDQVVQITGLSAEAIEKL</sequence>
<dbReference type="PANTHER" id="PTHR41317:SF1">
    <property type="entry name" value="PD-(D_E)XK NUCLEASE FAMILY TRANSPOSASE"/>
    <property type="match status" value="1"/>
</dbReference>
<dbReference type="PANTHER" id="PTHR41317">
    <property type="entry name" value="PD-(D_E)XK NUCLEASE FAMILY TRANSPOSASE"/>
    <property type="match status" value="1"/>
</dbReference>